<dbReference type="Proteomes" id="UP000236161">
    <property type="component" value="Unassembled WGS sequence"/>
</dbReference>
<reference evidence="1 2" key="1">
    <citation type="journal article" date="2017" name="Nature">
        <title>The Apostasia genome and the evolution of orchids.</title>
        <authorList>
            <person name="Zhang G.Q."/>
            <person name="Liu K.W."/>
            <person name="Li Z."/>
            <person name="Lohaus R."/>
            <person name="Hsiao Y.Y."/>
            <person name="Niu S.C."/>
            <person name="Wang J.Y."/>
            <person name="Lin Y.C."/>
            <person name="Xu Q."/>
            <person name="Chen L.J."/>
            <person name="Yoshida K."/>
            <person name="Fujiwara S."/>
            <person name="Wang Z.W."/>
            <person name="Zhang Y.Q."/>
            <person name="Mitsuda N."/>
            <person name="Wang M."/>
            <person name="Liu G.H."/>
            <person name="Pecoraro L."/>
            <person name="Huang H.X."/>
            <person name="Xiao X.J."/>
            <person name="Lin M."/>
            <person name="Wu X.Y."/>
            <person name="Wu W.L."/>
            <person name="Chen Y.Y."/>
            <person name="Chang S.B."/>
            <person name="Sakamoto S."/>
            <person name="Ohme-Takagi M."/>
            <person name="Yagi M."/>
            <person name="Zeng S.J."/>
            <person name="Shen C.Y."/>
            <person name="Yeh C.M."/>
            <person name="Luo Y.B."/>
            <person name="Tsai W.C."/>
            <person name="Van de Peer Y."/>
            <person name="Liu Z.J."/>
        </authorList>
    </citation>
    <scope>NUCLEOTIDE SEQUENCE [LARGE SCALE GENOMIC DNA]</scope>
    <source>
        <strain evidence="2">cv. Shenzhen</strain>
        <tissue evidence="1">Stem</tissue>
    </source>
</reference>
<dbReference type="STRING" id="1088818.A0A2I0A091"/>
<dbReference type="EMBL" id="KZ452102">
    <property type="protein sequence ID" value="PKA48942.1"/>
    <property type="molecule type" value="Genomic_DNA"/>
</dbReference>
<organism evidence="1 2">
    <name type="scientific">Apostasia shenzhenica</name>
    <dbReference type="NCBI Taxonomy" id="1088818"/>
    <lineage>
        <taxon>Eukaryota</taxon>
        <taxon>Viridiplantae</taxon>
        <taxon>Streptophyta</taxon>
        <taxon>Embryophyta</taxon>
        <taxon>Tracheophyta</taxon>
        <taxon>Spermatophyta</taxon>
        <taxon>Magnoliopsida</taxon>
        <taxon>Liliopsida</taxon>
        <taxon>Asparagales</taxon>
        <taxon>Orchidaceae</taxon>
        <taxon>Apostasioideae</taxon>
        <taxon>Apostasia</taxon>
    </lineage>
</organism>
<accession>A0A2I0A091</accession>
<proteinExistence type="predicted"/>
<dbReference type="PANTHER" id="PTHR46798:SF3">
    <property type="entry name" value="RING FINGER FAMILY PROTEIN"/>
    <property type="match status" value="1"/>
</dbReference>
<evidence type="ECO:0000313" key="2">
    <source>
        <dbReference type="Proteomes" id="UP000236161"/>
    </source>
</evidence>
<dbReference type="PANTHER" id="PTHR46798">
    <property type="entry name" value="OS09G0511500 PROTEIN"/>
    <property type="match status" value="1"/>
</dbReference>
<name>A0A2I0A091_9ASPA</name>
<gene>
    <name evidence="1" type="ORF">AXF42_Ash016458</name>
</gene>
<dbReference type="AlphaFoldDB" id="A0A2I0A091"/>
<dbReference type="GO" id="GO:0004842">
    <property type="term" value="F:ubiquitin-protein transferase activity"/>
    <property type="evidence" value="ECO:0007669"/>
    <property type="project" value="InterPro"/>
</dbReference>
<dbReference type="OrthoDB" id="8062037at2759"/>
<dbReference type="InterPro" id="IPR044274">
    <property type="entry name" value="RFI2"/>
</dbReference>
<protein>
    <submittedName>
        <fullName evidence="1">Uncharacterized protein</fullName>
    </submittedName>
</protein>
<evidence type="ECO:0000313" key="1">
    <source>
        <dbReference type="EMBL" id="PKA48942.1"/>
    </source>
</evidence>
<sequence>MMQCPNCRKIEKGNWLYGNGCCFFPVFNTDGWRHDEELYDFNYLEMVIFKCIFTWLSCTDFIPGWL</sequence>
<keyword evidence="2" id="KW-1185">Reference proteome</keyword>